<evidence type="ECO:0000259" key="5">
    <source>
        <dbReference type="PROSITE" id="PS51007"/>
    </source>
</evidence>
<keyword evidence="7" id="KW-1185">Reference proteome</keyword>
<dbReference type="GO" id="GO:0046872">
    <property type="term" value="F:metal ion binding"/>
    <property type="evidence" value="ECO:0007669"/>
    <property type="project" value="UniProtKB-KW"/>
</dbReference>
<evidence type="ECO:0000256" key="3">
    <source>
        <dbReference type="ARBA" id="ARBA00023004"/>
    </source>
</evidence>
<proteinExistence type="predicted"/>
<dbReference type="PANTHER" id="PTHR30600:SF9">
    <property type="entry name" value="BLR7738 PROTEIN"/>
    <property type="match status" value="1"/>
</dbReference>
<dbReference type="Gene3D" id="1.10.760.10">
    <property type="entry name" value="Cytochrome c-like domain"/>
    <property type="match status" value="1"/>
</dbReference>
<sequence>MKKKIFTPFVIALLVFCGSCSDDNLEEYVNIPESKEPNTAQPDQEVIEVDKLPEYEQRTGNPSVGYEYLISGDYMSSGIPYDAFLRGFGADNSNVLGRTGDNTAISYDYTAVNASNGVRVVAPNCLQCHAGKINDNLIVGLGNHAADFTMNRADEIGLLNTAISFLYGGQTSEEWLVYDQFRKSIVAIGPKTIMETIGVNPADKITQVLVAHRDKNTLEWNDEPYVTVDDEVIPTDVPAWWLLKKKNAMFYHAIGRADFCKSFIGSSLLTLSNSVKAEELDAKMVDVLAYINSLEPPQYPYEIDTNLSAQGKMIFETNCTSCHGTYGTDSTYPNFMVSLKTIGTDPELSNHYTTPSPVNNYFFDWFNTGWFGTDENPLEIVADGGYIAPPLDGVWATAPYFHNGSVPTLEDVLNSKQRPTIWSRSYDSADYDQNKLGWNYTIETSKTGKNTYDTSLKGYGNGGHTFGDDFNDTERKAILEYLKTL</sequence>
<dbReference type="OrthoDB" id="9805202at2"/>
<evidence type="ECO:0000313" key="6">
    <source>
        <dbReference type="EMBL" id="SDL27337.1"/>
    </source>
</evidence>
<dbReference type="AlphaFoldDB" id="A0A1G9IQA2"/>
<dbReference type="GO" id="GO:0004130">
    <property type="term" value="F:cytochrome-c peroxidase activity"/>
    <property type="evidence" value="ECO:0007669"/>
    <property type="project" value="TreeGrafter"/>
</dbReference>
<dbReference type="Proteomes" id="UP000199440">
    <property type="component" value="Unassembled WGS sequence"/>
</dbReference>
<keyword evidence="1 4" id="KW-0349">Heme</keyword>
<protein>
    <submittedName>
        <fullName evidence="6">Cytochrome c</fullName>
    </submittedName>
</protein>
<feature type="domain" description="Cytochrome c" evidence="5">
    <location>
        <begin position="112"/>
        <end position="295"/>
    </location>
</feature>
<dbReference type="PROSITE" id="PS51007">
    <property type="entry name" value="CYTC"/>
    <property type="match status" value="2"/>
</dbReference>
<dbReference type="SUPFAM" id="SSF46626">
    <property type="entry name" value="Cytochrome c"/>
    <property type="match status" value="1"/>
</dbReference>
<dbReference type="Pfam" id="PF21419">
    <property type="entry name" value="RoxA-like_Cyt-c"/>
    <property type="match status" value="1"/>
</dbReference>
<dbReference type="InterPro" id="IPR051395">
    <property type="entry name" value="Cytochrome_c_Peroxidase/MauG"/>
</dbReference>
<dbReference type="EMBL" id="FNGV01000001">
    <property type="protein sequence ID" value="SDL27337.1"/>
    <property type="molecule type" value="Genomic_DNA"/>
</dbReference>
<reference evidence="6 7" key="1">
    <citation type="submission" date="2016-10" db="EMBL/GenBank/DDBJ databases">
        <authorList>
            <person name="de Groot N.N."/>
        </authorList>
    </citation>
    <scope>NUCLEOTIDE SEQUENCE [LARGE SCALE GENOMIC DNA]</scope>
    <source>
        <strain evidence="6 7">DSM 19886</strain>
    </source>
</reference>
<evidence type="ECO:0000256" key="2">
    <source>
        <dbReference type="ARBA" id="ARBA00022723"/>
    </source>
</evidence>
<dbReference type="InterPro" id="IPR009056">
    <property type="entry name" value="Cyt_c-like_dom"/>
</dbReference>
<evidence type="ECO:0000256" key="1">
    <source>
        <dbReference type="ARBA" id="ARBA00022617"/>
    </source>
</evidence>
<dbReference type="InterPro" id="IPR036909">
    <property type="entry name" value="Cyt_c-like_dom_sf"/>
</dbReference>
<gene>
    <name evidence="6" type="ORF">SAMN04488514_101232</name>
</gene>
<dbReference type="RefSeq" id="WP_089884447.1">
    <property type="nucleotide sequence ID" value="NZ_FNGV01000001.1"/>
</dbReference>
<accession>A0A1G9IQA2</accession>
<dbReference type="PANTHER" id="PTHR30600">
    <property type="entry name" value="CYTOCHROME C PEROXIDASE-RELATED"/>
    <property type="match status" value="1"/>
</dbReference>
<feature type="domain" description="Cytochrome c" evidence="5">
    <location>
        <begin position="306"/>
        <end position="485"/>
    </location>
</feature>
<evidence type="ECO:0000256" key="4">
    <source>
        <dbReference type="PROSITE-ProRule" id="PRU00433"/>
    </source>
</evidence>
<organism evidence="6 7">
    <name type="scientific">Kriegella aquimaris</name>
    <dbReference type="NCBI Taxonomy" id="192904"/>
    <lineage>
        <taxon>Bacteria</taxon>
        <taxon>Pseudomonadati</taxon>
        <taxon>Bacteroidota</taxon>
        <taxon>Flavobacteriia</taxon>
        <taxon>Flavobacteriales</taxon>
        <taxon>Flavobacteriaceae</taxon>
        <taxon>Kriegella</taxon>
    </lineage>
</organism>
<dbReference type="STRING" id="192904.SAMN04488514_101232"/>
<dbReference type="GO" id="GO:0009055">
    <property type="term" value="F:electron transfer activity"/>
    <property type="evidence" value="ECO:0007669"/>
    <property type="project" value="InterPro"/>
</dbReference>
<keyword evidence="2 4" id="KW-0479">Metal-binding</keyword>
<keyword evidence="3 4" id="KW-0408">Iron</keyword>
<name>A0A1G9IQA2_9FLAO</name>
<dbReference type="GO" id="GO:0020037">
    <property type="term" value="F:heme binding"/>
    <property type="evidence" value="ECO:0007669"/>
    <property type="project" value="InterPro"/>
</dbReference>
<evidence type="ECO:0000313" key="7">
    <source>
        <dbReference type="Proteomes" id="UP000199440"/>
    </source>
</evidence>